<evidence type="ECO:0000313" key="3">
    <source>
        <dbReference type="Proteomes" id="UP000621454"/>
    </source>
</evidence>
<gene>
    <name evidence="2" type="ORF">GCM10011489_04090</name>
</gene>
<name>A0A916SYI5_9ACTN</name>
<dbReference type="Pfam" id="PF04240">
    <property type="entry name" value="Caroten_synth"/>
    <property type="match status" value="1"/>
</dbReference>
<dbReference type="EMBL" id="BMGC01000002">
    <property type="protein sequence ID" value="GGB19167.1"/>
    <property type="molecule type" value="Genomic_DNA"/>
</dbReference>
<dbReference type="Proteomes" id="UP000621454">
    <property type="component" value="Unassembled WGS sequence"/>
</dbReference>
<feature type="transmembrane region" description="Helical" evidence="1">
    <location>
        <begin position="190"/>
        <end position="207"/>
    </location>
</feature>
<accession>A0A916SYI5</accession>
<evidence type="ECO:0000256" key="1">
    <source>
        <dbReference type="SAM" id="Phobius"/>
    </source>
</evidence>
<keyword evidence="1" id="KW-1133">Transmembrane helix</keyword>
<keyword evidence="1" id="KW-0812">Transmembrane</keyword>
<dbReference type="InterPro" id="IPR007354">
    <property type="entry name" value="CruF-like"/>
</dbReference>
<comment type="caution">
    <text evidence="2">The sequence shown here is derived from an EMBL/GenBank/DDBJ whole genome shotgun (WGS) entry which is preliminary data.</text>
</comment>
<organism evidence="2 3">
    <name type="scientific">Gordonia jinhuaensis</name>
    <dbReference type="NCBI Taxonomy" id="1517702"/>
    <lineage>
        <taxon>Bacteria</taxon>
        <taxon>Bacillati</taxon>
        <taxon>Actinomycetota</taxon>
        <taxon>Actinomycetes</taxon>
        <taxon>Mycobacteriales</taxon>
        <taxon>Gordoniaceae</taxon>
        <taxon>Gordonia</taxon>
    </lineage>
</organism>
<feature type="transmembrane region" description="Helical" evidence="1">
    <location>
        <begin position="245"/>
        <end position="265"/>
    </location>
</feature>
<proteinExistence type="predicted"/>
<keyword evidence="3" id="KW-1185">Reference proteome</keyword>
<feature type="transmembrane region" description="Helical" evidence="1">
    <location>
        <begin position="108"/>
        <end position="131"/>
    </location>
</feature>
<dbReference type="AlphaFoldDB" id="A0A916SYI5"/>
<protein>
    <submittedName>
        <fullName evidence="2">Membrane protein</fullName>
    </submittedName>
</protein>
<reference evidence="2" key="2">
    <citation type="submission" date="2020-09" db="EMBL/GenBank/DDBJ databases">
        <authorList>
            <person name="Sun Q."/>
            <person name="Zhou Y."/>
        </authorList>
    </citation>
    <scope>NUCLEOTIDE SEQUENCE</scope>
    <source>
        <strain evidence="2">CGMCC 1.12827</strain>
    </source>
</reference>
<feature type="transmembrane region" description="Helical" evidence="1">
    <location>
        <begin position="74"/>
        <end position="96"/>
    </location>
</feature>
<feature type="transmembrane region" description="Helical" evidence="1">
    <location>
        <begin position="143"/>
        <end position="159"/>
    </location>
</feature>
<evidence type="ECO:0000313" key="2">
    <source>
        <dbReference type="EMBL" id="GGB19167.1"/>
    </source>
</evidence>
<dbReference type="PANTHER" id="PTHR39419">
    <property type="entry name" value="SLL0814 PROTEIN"/>
    <property type="match status" value="1"/>
</dbReference>
<sequence>MDAAMVAVSRPVSATGRAWSATAWLCLSVCILAQIGYPLVSGGTRDTLVIVVVLSGALTMAADLCRRRGVGRTVAICVGVMATGLAFEVVGTATGVPFGSYHYAMGRLGPAVASVPLLICVAWFTGALAVWRVSAVLPLARPTRVVLAMVALVGWDLYLDPQMVADRLWVWDAPGAPTLPGIDDIPLTNYVGWLAMGAVVFTALTFADPGHCDPSEVGAPGGWFVWTWLGSALAHLVFLPGLTWSAPWGFVVMGVLGVPAAVTAVRHRSTPRQRYPS</sequence>
<feature type="transmembrane region" description="Helical" evidence="1">
    <location>
        <begin position="46"/>
        <end position="62"/>
    </location>
</feature>
<keyword evidence="1" id="KW-0472">Membrane</keyword>
<dbReference type="PANTHER" id="PTHR39419:SF1">
    <property type="entry name" value="SLL0814 PROTEIN"/>
    <property type="match status" value="1"/>
</dbReference>
<feature type="transmembrane region" description="Helical" evidence="1">
    <location>
        <begin position="219"/>
        <end position="239"/>
    </location>
</feature>
<reference evidence="2" key="1">
    <citation type="journal article" date="2014" name="Int. J. Syst. Evol. Microbiol.">
        <title>Complete genome sequence of Corynebacterium casei LMG S-19264T (=DSM 44701T), isolated from a smear-ripened cheese.</title>
        <authorList>
            <consortium name="US DOE Joint Genome Institute (JGI-PGF)"/>
            <person name="Walter F."/>
            <person name="Albersmeier A."/>
            <person name="Kalinowski J."/>
            <person name="Ruckert C."/>
        </authorList>
    </citation>
    <scope>NUCLEOTIDE SEQUENCE</scope>
    <source>
        <strain evidence="2">CGMCC 1.12827</strain>
    </source>
</reference>
<feature type="transmembrane region" description="Helical" evidence="1">
    <location>
        <begin position="21"/>
        <end position="40"/>
    </location>
</feature>